<dbReference type="Proteomes" id="UP000030655">
    <property type="component" value="Unassembled WGS sequence"/>
</dbReference>
<keyword evidence="4" id="KW-1185">Reference proteome</keyword>
<reference evidence="3 4" key="2">
    <citation type="submission" date="2014-03" db="EMBL/GenBank/DDBJ databases">
        <title>The Genome Sequence of Anncaliia algerae insect isolate PRA339.</title>
        <authorList>
            <consortium name="The Broad Institute Genome Sequencing Platform"/>
            <consortium name="The Broad Institute Genome Sequencing Center for Infectious Disease"/>
            <person name="Cuomo C."/>
            <person name="Becnel J."/>
            <person name="Sanscrainte N."/>
            <person name="Walker B."/>
            <person name="Young S.K."/>
            <person name="Zeng Q."/>
            <person name="Gargeya S."/>
            <person name="Fitzgerald M."/>
            <person name="Haas B."/>
            <person name="Abouelleil A."/>
            <person name="Alvarado L."/>
            <person name="Arachchi H.M."/>
            <person name="Berlin A.M."/>
            <person name="Chapman S.B."/>
            <person name="Dewar J."/>
            <person name="Goldberg J."/>
            <person name="Griggs A."/>
            <person name="Gujja S."/>
            <person name="Hansen M."/>
            <person name="Howarth C."/>
            <person name="Imamovic A."/>
            <person name="Larimer J."/>
            <person name="McCowan C."/>
            <person name="Murphy C."/>
            <person name="Neiman D."/>
            <person name="Pearson M."/>
            <person name="Priest M."/>
            <person name="Roberts A."/>
            <person name="Saif S."/>
            <person name="Shea T."/>
            <person name="Sisk P."/>
            <person name="Sykes S."/>
            <person name="Wortman J."/>
            <person name="Nusbaum C."/>
            <person name="Birren B."/>
        </authorList>
    </citation>
    <scope>NUCLEOTIDE SEQUENCE [LARGE SCALE GENOMIC DNA]</scope>
    <source>
        <strain evidence="3 4">PRA339</strain>
    </source>
</reference>
<gene>
    <name evidence="3" type="ORF">H312_00681</name>
</gene>
<dbReference type="EMBL" id="KK365135">
    <property type="protein sequence ID" value="KCZ81920.1"/>
    <property type="molecule type" value="Genomic_DNA"/>
</dbReference>
<organism evidence="3 4">
    <name type="scientific">Anncaliia algerae PRA339</name>
    <dbReference type="NCBI Taxonomy" id="1288291"/>
    <lineage>
        <taxon>Eukaryota</taxon>
        <taxon>Fungi</taxon>
        <taxon>Fungi incertae sedis</taxon>
        <taxon>Microsporidia</taxon>
        <taxon>Tubulinosematoidea</taxon>
        <taxon>Tubulinosematidae</taxon>
        <taxon>Anncaliia</taxon>
    </lineage>
</organism>
<feature type="chain" id="PRO_5001572505" evidence="2">
    <location>
        <begin position="18"/>
        <end position="745"/>
    </location>
</feature>
<dbReference type="OrthoDB" id="10395125at2759"/>
<feature type="compositionally biased region" description="Basic residues" evidence="1">
    <location>
        <begin position="406"/>
        <end position="418"/>
    </location>
</feature>
<dbReference type="HOGENOM" id="CLU_372960_0_0_1"/>
<evidence type="ECO:0000256" key="1">
    <source>
        <dbReference type="SAM" id="MobiDB-lite"/>
    </source>
</evidence>
<name>A0A059F3Z1_9MICR</name>
<reference evidence="4" key="1">
    <citation type="submission" date="2013-02" db="EMBL/GenBank/DDBJ databases">
        <authorList>
            <consortium name="The Broad Institute Genome Sequencing Platform"/>
            <person name="Cuomo C."/>
            <person name="Becnel J."/>
            <person name="Sanscrainte N."/>
            <person name="Walker B."/>
            <person name="Young S.K."/>
            <person name="Zeng Q."/>
            <person name="Gargeya S."/>
            <person name="Fitzgerald M."/>
            <person name="Haas B."/>
            <person name="Abouelleil A."/>
            <person name="Alvarado L."/>
            <person name="Arachchi H.M."/>
            <person name="Berlin A.M."/>
            <person name="Chapman S.B."/>
            <person name="Dewar J."/>
            <person name="Goldberg J."/>
            <person name="Griggs A."/>
            <person name="Gujja S."/>
            <person name="Hansen M."/>
            <person name="Howarth C."/>
            <person name="Imamovic A."/>
            <person name="Larimer J."/>
            <person name="McCowan C."/>
            <person name="Murphy C."/>
            <person name="Neiman D."/>
            <person name="Pearson M."/>
            <person name="Priest M."/>
            <person name="Roberts A."/>
            <person name="Saif S."/>
            <person name="Shea T."/>
            <person name="Sisk P."/>
            <person name="Sykes S."/>
            <person name="Wortman J."/>
            <person name="Nusbaum C."/>
            <person name="Birren B."/>
        </authorList>
    </citation>
    <scope>NUCLEOTIDE SEQUENCE [LARGE SCALE GENOMIC DNA]</scope>
    <source>
        <strain evidence="4">PRA339</strain>
    </source>
</reference>
<keyword evidence="2" id="KW-0732">Signal</keyword>
<dbReference type="AlphaFoldDB" id="A0A059F3Z1"/>
<feature type="compositionally biased region" description="Basic and acidic residues" evidence="1">
    <location>
        <begin position="280"/>
        <end position="294"/>
    </location>
</feature>
<evidence type="ECO:0000313" key="4">
    <source>
        <dbReference type="Proteomes" id="UP000030655"/>
    </source>
</evidence>
<dbReference type="VEuPathDB" id="MicrosporidiaDB:H312_00681"/>
<feature type="region of interest" description="Disordered" evidence="1">
    <location>
        <begin position="406"/>
        <end position="426"/>
    </location>
</feature>
<feature type="region of interest" description="Disordered" evidence="1">
    <location>
        <begin position="264"/>
        <end position="294"/>
    </location>
</feature>
<evidence type="ECO:0000256" key="2">
    <source>
        <dbReference type="SAM" id="SignalP"/>
    </source>
</evidence>
<protein>
    <submittedName>
        <fullName evidence="3">Uncharacterized protein</fullName>
    </submittedName>
</protein>
<sequence length="745" mass="88607">MIFLLKLIIAATNFNNGFPYEQPEPIKKLILNGTTYFYYPVVLQNNGFKTGVVYKNYMGCSQDMLITNGNMHNFYLEGSNQSLQMVFYYAVPQTLINFSSYLNCSHNINPNQIITQIDPLLELDCIPNSFCRMNYCQFCKQYYFYKEIENNTTTFTEPTLQENESHTNIPNKPVNHEREDCLNEIFEDKTVPATLQPVSHEQEIKSDVAMDDVKNAESFEFEEKKDIQNDIKPKALLLSYADVVKLSRKTDNDICLNSKDTTIPKKTLSNKADKKRTFKQSKDERKDKRVEADKKTRYERKKFTIKDEKNIPTQNHHLNENIPKKKILTKEEPRCTPYTVNTDSNYEETLLTNKLKSLAEDQEDLSKEERNKDTDEETGYCTAVETLSNISELEINNEISGNSKKFTKKRMRKNKRKKGKDETEEEFFSAESDKKEMELQLFRRNILKTKTEGFDSSQVDYIPYKFKSTRTEYYDCDIQYLKAFVFTRYEELFTKHERCFYQFSQITHEKCTAKDLNELNKYKEYEKQKYLQLLEDDCKSHIFFYKDDGVYTKYDFMLLSEYLKELSGQIEAVNTVTNYENKFIKRYELTKDRFIVFLFYFLQRFKMKNLTEVFLREIIDFFFIFKENRRILNSSKKFIYIIFWNTITQVTIEEDKTTNTALRCHGGDPISFHIFIEIMKRLPEYIRINKLDILDYDSFYHFFDSNLSITNVDKEDLKDFLASEDEIDRNLTLEGRNRSDYFGLV</sequence>
<feature type="signal peptide" evidence="2">
    <location>
        <begin position="1"/>
        <end position="17"/>
    </location>
</feature>
<proteinExistence type="predicted"/>
<accession>A0A059F3Z1</accession>
<evidence type="ECO:0000313" key="3">
    <source>
        <dbReference type="EMBL" id="KCZ81920.1"/>
    </source>
</evidence>